<organism evidence="1">
    <name type="scientific">Raoultella planticola</name>
    <name type="common">Klebsiella planticola</name>
    <dbReference type="NCBI Taxonomy" id="575"/>
    <lineage>
        <taxon>Bacteria</taxon>
        <taxon>Pseudomonadati</taxon>
        <taxon>Pseudomonadota</taxon>
        <taxon>Gammaproteobacteria</taxon>
        <taxon>Enterobacterales</taxon>
        <taxon>Enterobacteriaceae</taxon>
        <taxon>Klebsiella/Raoultella group</taxon>
        <taxon>Raoultella</taxon>
    </lineage>
</organism>
<name>A0A5P6A9P5_RAOPL</name>
<dbReference type="AlphaFoldDB" id="A0A5P6A9P5"/>
<proteinExistence type="predicted"/>
<protein>
    <submittedName>
        <fullName evidence="1">Uncharacterized protein</fullName>
    </submittedName>
</protein>
<evidence type="ECO:0000313" key="1">
    <source>
        <dbReference type="EMBL" id="QFG76673.1"/>
    </source>
</evidence>
<sequence length="110" mass="12263">MVLANHDLPAGIVFRLLPQKGRLSTSPSFLPDTPRPSSAPVIDLRVANMIISEPLRVNGIIAAMIRAQASVFAIVGSFSDVLPFIRRHRGRRFMIWPTSLTDEMARKERV</sequence>
<accession>A0A5P6A9P5</accession>
<gene>
    <name evidence="1" type="ORF">DMB90_10555</name>
</gene>
<reference evidence="1" key="1">
    <citation type="submission" date="2018-05" db="EMBL/GenBank/DDBJ databases">
        <title>Bacterial isolates from healthy term breastfed infants carrying antibiotic resistance genes.</title>
        <authorList>
            <person name="Casaburi G."/>
        </authorList>
    </citation>
    <scope>NUCLEOTIDE SEQUENCE [LARGE SCALE GENOMIC DNA]</scope>
    <source>
        <strain evidence="1">7084_4</strain>
    </source>
</reference>
<dbReference type="EMBL" id="CP029752">
    <property type="protein sequence ID" value="QFG76673.1"/>
    <property type="molecule type" value="Genomic_DNA"/>
</dbReference>